<comment type="similarity">
    <text evidence="1 5 6">Belongs to the peptidase S8 family.</text>
</comment>
<dbReference type="InterPro" id="IPR023828">
    <property type="entry name" value="Peptidase_S8_Ser-AS"/>
</dbReference>
<feature type="compositionally biased region" description="Low complexity" evidence="7">
    <location>
        <begin position="30"/>
        <end position="48"/>
    </location>
</feature>
<comment type="caution">
    <text evidence="10">The sequence shown here is derived from an EMBL/GenBank/DDBJ whole genome shotgun (WGS) entry which is preliminary data.</text>
</comment>
<evidence type="ECO:0000313" key="11">
    <source>
        <dbReference type="Proteomes" id="UP000578449"/>
    </source>
</evidence>
<evidence type="ECO:0000256" key="6">
    <source>
        <dbReference type="RuleBase" id="RU003355"/>
    </source>
</evidence>
<dbReference type="InterPro" id="IPR023827">
    <property type="entry name" value="Peptidase_S8_Asp-AS"/>
</dbReference>
<name>A0A840NYQ7_9ACTN</name>
<dbReference type="PROSITE" id="PS00136">
    <property type="entry name" value="SUBTILASE_ASP"/>
    <property type="match status" value="1"/>
</dbReference>
<dbReference type="EMBL" id="JACHGN010000004">
    <property type="protein sequence ID" value="MBB5132628.1"/>
    <property type="molecule type" value="Genomic_DNA"/>
</dbReference>
<evidence type="ECO:0000256" key="3">
    <source>
        <dbReference type="ARBA" id="ARBA00022801"/>
    </source>
</evidence>
<evidence type="ECO:0000256" key="5">
    <source>
        <dbReference type="PROSITE-ProRule" id="PRU01240"/>
    </source>
</evidence>
<dbReference type="PRINTS" id="PR00723">
    <property type="entry name" value="SUBTILISIN"/>
</dbReference>
<evidence type="ECO:0000313" key="10">
    <source>
        <dbReference type="EMBL" id="MBB5132628.1"/>
    </source>
</evidence>
<evidence type="ECO:0000259" key="9">
    <source>
        <dbReference type="Pfam" id="PF00082"/>
    </source>
</evidence>
<gene>
    <name evidence="10" type="ORF">HNP84_002344</name>
</gene>
<dbReference type="PANTHER" id="PTHR43806:SF11">
    <property type="entry name" value="CEREVISIN-RELATED"/>
    <property type="match status" value="1"/>
</dbReference>
<dbReference type="GO" id="GO:0004252">
    <property type="term" value="F:serine-type endopeptidase activity"/>
    <property type="evidence" value="ECO:0007669"/>
    <property type="project" value="UniProtKB-UniRule"/>
</dbReference>
<dbReference type="InterPro" id="IPR022398">
    <property type="entry name" value="Peptidase_S8_His-AS"/>
</dbReference>
<dbReference type="RefSeq" id="WP_185049598.1">
    <property type="nucleotide sequence ID" value="NZ_BAABIX010000003.1"/>
</dbReference>
<dbReference type="Pfam" id="PF00082">
    <property type="entry name" value="Peptidase_S8"/>
    <property type="match status" value="1"/>
</dbReference>
<keyword evidence="11" id="KW-1185">Reference proteome</keyword>
<keyword evidence="4 5" id="KW-0720">Serine protease</keyword>
<dbReference type="PROSITE" id="PS00137">
    <property type="entry name" value="SUBTILASE_HIS"/>
    <property type="match status" value="1"/>
</dbReference>
<keyword evidence="8" id="KW-0732">Signal</keyword>
<dbReference type="Gene3D" id="3.40.50.200">
    <property type="entry name" value="Peptidase S8/S53 domain"/>
    <property type="match status" value="1"/>
</dbReference>
<evidence type="ECO:0000256" key="4">
    <source>
        <dbReference type="ARBA" id="ARBA00022825"/>
    </source>
</evidence>
<feature type="signal peptide" evidence="8">
    <location>
        <begin position="1"/>
        <end position="29"/>
    </location>
</feature>
<feature type="compositionally biased region" description="Basic and acidic residues" evidence="7">
    <location>
        <begin position="64"/>
        <end position="73"/>
    </location>
</feature>
<protein>
    <submittedName>
        <fullName evidence="10">Subtilisin family serine protease</fullName>
    </submittedName>
</protein>
<dbReference type="InterPro" id="IPR015500">
    <property type="entry name" value="Peptidase_S8_subtilisin-rel"/>
</dbReference>
<keyword evidence="2 5" id="KW-0645">Protease</keyword>
<feature type="compositionally biased region" description="Pro residues" evidence="7">
    <location>
        <begin position="516"/>
        <end position="525"/>
    </location>
</feature>
<feature type="compositionally biased region" description="Acidic residues" evidence="7">
    <location>
        <begin position="502"/>
        <end position="515"/>
    </location>
</feature>
<dbReference type="PROSITE" id="PS00138">
    <property type="entry name" value="SUBTILASE_SER"/>
    <property type="match status" value="1"/>
</dbReference>
<evidence type="ECO:0000256" key="1">
    <source>
        <dbReference type="ARBA" id="ARBA00011073"/>
    </source>
</evidence>
<feature type="chain" id="PRO_5032497931" evidence="8">
    <location>
        <begin position="30"/>
        <end position="698"/>
    </location>
</feature>
<evidence type="ECO:0000256" key="7">
    <source>
        <dbReference type="SAM" id="MobiDB-lite"/>
    </source>
</evidence>
<evidence type="ECO:0000256" key="2">
    <source>
        <dbReference type="ARBA" id="ARBA00022670"/>
    </source>
</evidence>
<dbReference type="PROSITE" id="PS51892">
    <property type="entry name" value="SUBTILASE"/>
    <property type="match status" value="1"/>
</dbReference>
<accession>A0A840NYQ7</accession>
<reference evidence="10 11" key="1">
    <citation type="submission" date="2020-08" db="EMBL/GenBank/DDBJ databases">
        <title>Genomic Encyclopedia of Type Strains, Phase IV (KMG-IV): sequencing the most valuable type-strain genomes for metagenomic binning, comparative biology and taxonomic classification.</title>
        <authorList>
            <person name="Goeker M."/>
        </authorList>
    </citation>
    <scope>NUCLEOTIDE SEQUENCE [LARGE SCALE GENOMIC DNA]</scope>
    <source>
        <strain evidence="10 11">DSM 45615</strain>
    </source>
</reference>
<evidence type="ECO:0000256" key="8">
    <source>
        <dbReference type="SAM" id="SignalP"/>
    </source>
</evidence>
<feature type="region of interest" description="Disordered" evidence="7">
    <location>
        <begin position="473"/>
        <end position="541"/>
    </location>
</feature>
<feature type="active site" description="Charge relay system" evidence="5">
    <location>
        <position position="180"/>
    </location>
</feature>
<dbReference type="GO" id="GO:0006508">
    <property type="term" value="P:proteolysis"/>
    <property type="evidence" value="ECO:0007669"/>
    <property type="project" value="UniProtKB-KW"/>
</dbReference>
<dbReference type="AlphaFoldDB" id="A0A840NYQ7"/>
<feature type="compositionally biased region" description="Polar residues" evidence="7">
    <location>
        <begin position="681"/>
        <end position="691"/>
    </location>
</feature>
<dbReference type="InterPro" id="IPR000209">
    <property type="entry name" value="Peptidase_S8/S53_dom"/>
</dbReference>
<feature type="active site" description="Charge relay system" evidence="5">
    <location>
        <position position="244"/>
    </location>
</feature>
<dbReference type="PANTHER" id="PTHR43806">
    <property type="entry name" value="PEPTIDASE S8"/>
    <property type="match status" value="1"/>
</dbReference>
<dbReference type="InterPro" id="IPR036852">
    <property type="entry name" value="Peptidase_S8/S53_dom_sf"/>
</dbReference>
<organism evidence="10 11">
    <name type="scientific">Thermocatellispora tengchongensis</name>
    <dbReference type="NCBI Taxonomy" id="1073253"/>
    <lineage>
        <taxon>Bacteria</taxon>
        <taxon>Bacillati</taxon>
        <taxon>Actinomycetota</taxon>
        <taxon>Actinomycetes</taxon>
        <taxon>Streptosporangiales</taxon>
        <taxon>Streptosporangiaceae</taxon>
        <taxon>Thermocatellispora</taxon>
    </lineage>
</organism>
<feature type="region of interest" description="Disordered" evidence="7">
    <location>
        <begin position="674"/>
        <end position="698"/>
    </location>
</feature>
<keyword evidence="3 5" id="KW-0378">Hydrolase</keyword>
<feature type="active site" description="Charge relay system" evidence="5">
    <location>
        <position position="423"/>
    </location>
</feature>
<sequence length="698" mass="70739">MRLRRLATRTVLLGCVALLALGPAVPAAAEEPAPAASPTGSPTVSPVESPAPLPSETPAPAESEPPRTPEQKIEVGLAGEKTPSRVIVELRDEAETAPVAEQAEGLAGSEVVLKPDNDSFIVVEGTGNSLTELAADPRVVSIRRDRAYPPSLASSIKVIGADQAHAAGTTGAGQTIVVMDTGVDRDHPFLAGRVVDEACFSATSEEGLPLESLCPNGQASQTGPGSADAETAKCLDGTVNLCDHGTHVAGIAAGAGVAGAPGPGVAPGANIIAIQIFSRVNDPETCGGTASCLLAFDSTLRLGLDHVATLTGRHKIAAVNLSLGGGLSDVACDTAEEAADLKPKIDALLAQGVATVVAAGNEAFDGSAFPGCISSAVTVGATDDGDAIAPFSNRGPLLDFFAPGVEIDSSVPDDAYTGYSGTSMAAPHVAGALALLKEKFPDAPVTELIDKLRASGRGIVYGNVTTPRIDVNAALTGASPSPPVTQAPDPGESNQPAPDDPGTGDDPGDDIEESPTPDPTSAPAPEPEETPAPDPTPVPLPTVTVTVTITVTPSPPSTGAPQVCTRGTSRTPLTAAKWAKEMAAGKAAYDDATLTCYLSLVAKASTVFPEVKKAATPAAAAKILKSKASAKKKAGLDRELLAAWLNWASGARNITAKVTGSATLKSALTVAEHHRREARTTPAQISRSTTTLRKHVNK</sequence>
<proteinExistence type="inferred from homology"/>
<feature type="domain" description="Peptidase S8/S53" evidence="9">
    <location>
        <begin position="171"/>
        <end position="447"/>
    </location>
</feature>
<feature type="region of interest" description="Disordered" evidence="7">
    <location>
        <begin position="30"/>
        <end position="79"/>
    </location>
</feature>
<dbReference type="SUPFAM" id="SSF52743">
    <property type="entry name" value="Subtilisin-like"/>
    <property type="match status" value="1"/>
</dbReference>
<dbReference type="InterPro" id="IPR050131">
    <property type="entry name" value="Peptidase_S8_subtilisin-like"/>
</dbReference>
<dbReference type="Proteomes" id="UP000578449">
    <property type="component" value="Unassembled WGS sequence"/>
</dbReference>